<evidence type="ECO:0000313" key="2">
    <source>
        <dbReference type="Proteomes" id="UP001164250"/>
    </source>
</evidence>
<dbReference type="Proteomes" id="UP001164250">
    <property type="component" value="Chromosome 7"/>
</dbReference>
<comment type="caution">
    <text evidence="1">The sequence shown here is derived from an EMBL/GenBank/DDBJ whole genome shotgun (WGS) entry which is preliminary data.</text>
</comment>
<sequence>MFFFFFFKLHKAHYPIYGSLCYQLTVIRKHAQISASLEQVAVGLPNGPHTLLHTQYSTILFYSN</sequence>
<gene>
    <name evidence="1" type="ORF">Patl1_24995</name>
</gene>
<protein>
    <submittedName>
        <fullName evidence="1">Uncharacterized protein</fullName>
    </submittedName>
</protein>
<organism evidence="1 2">
    <name type="scientific">Pistacia atlantica</name>
    <dbReference type="NCBI Taxonomy" id="434234"/>
    <lineage>
        <taxon>Eukaryota</taxon>
        <taxon>Viridiplantae</taxon>
        <taxon>Streptophyta</taxon>
        <taxon>Embryophyta</taxon>
        <taxon>Tracheophyta</taxon>
        <taxon>Spermatophyta</taxon>
        <taxon>Magnoliopsida</taxon>
        <taxon>eudicotyledons</taxon>
        <taxon>Gunneridae</taxon>
        <taxon>Pentapetalae</taxon>
        <taxon>rosids</taxon>
        <taxon>malvids</taxon>
        <taxon>Sapindales</taxon>
        <taxon>Anacardiaceae</taxon>
        <taxon>Pistacia</taxon>
    </lineage>
</organism>
<name>A0ACC1B185_9ROSI</name>
<proteinExistence type="predicted"/>
<accession>A0ACC1B185</accession>
<reference evidence="2" key="1">
    <citation type="journal article" date="2023" name="G3 (Bethesda)">
        <title>Genome assembly and association tests identify interacting loci associated with vigor, precocity, and sex in interspecific pistachio rootstocks.</title>
        <authorList>
            <person name="Palmer W."/>
            <person name="Jacygrad E."/>
            <person name="Sagayaradj S."/>
            <person name="Cavanaugh K."/>
            <person name="Han R."/>
            <person name="Bertier L."/>
            <person name="Beede B."/>
            <person name="Kafkas S."/>
            <person name="Golino D."/>
            <person name="Preece J."/>
            <person name="Michelmore R."/>
        </authorList>
    </citation>
    <scope>NUCLEOTIDE SEQUENCE [LARGE SCALE GENOMIC DNA]</scope>
</reference>
<keyword evidence="2" id="KW-1185">Reference proteome</keyword>
<evidence type="ECO:0000313" key="1">
    <source>
        <dbReference type="EMBL" id="KAJ0092685.1"/>
    </source>
</evidence>
<dbReference type="EMBL" id="CM047903">
    <property type="protein sequence ID" value="KAJ0092685.1"/>
    <property type="molecule type" value="Genomic_DNA"/>
</dbReference>